<keyword evidence="2" id="KW-1185">Reference proteome</keyword>
<sequence>MPSPDDERARVYADGSALSRYLPGAPHRADWLTWARRNGPRLLTTQVGVSELRGTARMLDHDARDVAQRALLEIEVVRLSDQAVDRATDVAGVLPPFVAVHAGAALTHPDVGAVATYDARLARVAALYRLDVVSPGLPDRWWERDETPFLVR</sequence>
<gene>
    <name evidence="1" type="ORF">CUD01_20500</name>
</gene>
<reference evidence="1 2" key="1">
    <citation type="submission" date="2019-06" db="EMBL/GenBank/DDBJ databases">
        <title>Whole genome shotgun sequence of Cellulomonas uda NBRC 3747.</title>
        <authorList>
            <person name="Hosoyama A."/>
            <person name="Uohara A."/>
            <person name="Ohji S."/>
            <person name="Ichikawa N."/>
        </authorList>
    </citation>
    <scope>NUCLEOTIDE SEQUENCE [LARGE SCALE GENOMIC DNA]</scope>
    <source>
        <strain evidence="1 2">NBRC 3747</strain>
    </source>
</reference>
<evidence type="ECO:0000313" key="1">
    <source>
        <dbReference type="EMBL" id="GEA81606.1"/>
    </source>
</evidence>
<protein>
    <recommendedName>
        <fullName evidence="3">PIN domain-containing protein</fullName>
    </recommendedName>
</protein>
<comment type="caution">
    <text evidence="1">The sequence shown here is derived from an EMBL/GenBank/DDBJ whole genome shotgun (WGS) entry which is preliminary data.</text>
</comment>
<name>A0A4Y3KD57_CELUD</name>
<dbReference type="EMBL" id="BJLP01000033">
    <property type="protein sequence ID" value="GEA81606.1"/>
    <property type="molecule type" value="Genomic_DNA"/>
</dbReference>
<dbReference type="RefSeq" id="WP_141320901.1">
    <property type="nucleotide sequence ID" value="NZ_BJLP01000033.1"/>
</dbReference>
<dbReference type="AlphaFoldDB" id="A0A4Y3KD57"/>
<dbReference type="Proteomes" id="UP000315842">
    <property type="component" value="Unassembled WGS sequence"/>
</dbReference>
<organism evidence="1 2">
    <name type="scientific">Cellulomonas uda</name>
    <dbReference type="NCBI Taxonomy" id="1714"/>
    <lineage>
        <taxon>Bacteria</taxon>
        <taxon>Bacillati</taxon>
        <taxon>Actinomycetota</taxon>
        <taxon>Actinomycetes</taxon>
        <taxon>Micrococcales</taxon>
        <taxon>Cellulomonadaceae</taxon>
        <taxon>Cellulomonas</taxon>
    </lineage>
</organism>
<accession>A0A4Y3KD57</accession>
<proteinExistence type="predicted"/>
<evidence type="ECO:0000313" key="2">
    <source>
        <dbReference type="Proteomes" id="UP000315842"/>
    </source>
</evidence>
<evidence type="ECO:0008006" key="3">
    <source>
        <dbReference type="Google" id="ProtNLM"/>
    </source>
</evidence>